<dbReference type="EMBL" id="JAVDRF010000019">
    <property type="protein sequence ID" value="MDR6539622.1"/>
    <property type="molecule type" value="Genomic_DNA"/>
</dbReference>
<dbReference type="GO" id="GO:0003677">
    <property type="term" value="F:DNA binding"/>
    <property type="evidence" value="ECO:0007669"/>
    <property type="project" value="UniProtKB-KW"/>
</dbReference>
<comment type="caution">
    <text evidence="1">The sequence shown here is derived from an EMBL/GenBank/DDBJ whole genome shotgun (WGS) entry which is preliminary data.</text>
</comment>
<proteinExistence type="predicted"/>
<evidence type="ECO:0000313" key="2">
    <source>
        <dbReference type="Proteomes" id="UP001184230"/>
    </source>
</evidence>
<gene>
    <name evidence="1" type="ORF">J2739_005421</name>
</gene>
<reference evidence="1 2" key="1">
    <citation type="submission" date="2023-07" db="EMBL/GenBank/DDBJ databases">
        <title>Sorghum-associated microbial communities from plants grown in Nebraska, USA.</title>
        <authorList>
            <person name="Schachtman D."/>
        </authorList>
    </citation>
    <scope>NUCLEOTIDE SEQUENCE [LARGE SCALE GENOMIC DNA]</scope>
    <source>
        <strain evidence="1 2">DS1781</strain>
    </source>
</reference>
<dbReference type="InterPro" id="IPR016032">
    <property type="entry name" value="Sig_transdc_resp-reg_C-effctor"/>
</dbReference>
<organism evidence="1 2">
    <name type="scientific">Variovorax soli</name>
    <dbReference type="NCBI Taxonomy" id="376815"/>
    <lineage>
        <taxon>Bacteria</taxon>
        <taxon>Pseudomonadati</taxon>
        <taxon>Pseudomonadota</taxon>
        <taxon>Betaproteobacteria</taxon>
        <taxon>Burkholderiales</taxon>
        <taxon>Comamonadaceae</taxon>
        <taxon>Variovorax</taxon>
    </lineage>
</organism>
<dbReference type="Proteomes" id="UP001184230">
    <property type="component" value="Unassembled WGS sequence"/>
</dbReference>
<protein>
    <submittedName>
        <fullName evidence="1">DNA-binding response OmpR family regulator</fullName>
    </submittedName>
</protein>
<sequence>MSAGNELRRRVAVLDPMLRSREHMRRAIRALGHAPLVFNDLEELIPLRGKLLRCSALCVGLPPNPLEQQAWIRAARNLIGPEVPLLFIARENPLKAAETLRCTAGDLVLAAPSSFADVYKGMKAFLAQHALAVDDSGLEWGGYRFVPAKESVVLDGFEVCMRPLDFELALEFFHNIDRVLSRDWLRTMASGLAPETGGRWLDASVGRLRSQLGLIAFHGCEWKLSTIRYAGFKLSRSPGKKTSSLVSMSARDLAREASPALGA</sequence>
<dbReference type="RefSeq" id="WP_309907475.1">
    <property type="nucleotide sequence ID" value="NZ_JAVDRF010000019.1"/>
</dbReference>
<keyword evidence="2" id="KW-1185">Reference proteome</keyword>
<keyword evidence="1" id="KW-0238">DNA-binding</keyword>
<dbReference type="Gene3D" id="1.10.10.10">
    <property type="entry name" value="Winged helix-like DNA-binding domain superfamily/Winged helix DNA-binding domain"/>
    <property type="match status" value="1"/>
</dbReference>
<name>A0ABU1NME3_9BURK</name>
<accession>A0ABU1NME3</accession>
<dbReference type="InterPro" id="IPR036388">
    <property type="entry name" value="WH-like_DNA-bd_sf"/>
</dbReference>
<evidence type="ECO:0000313" key="1">
    <source>
        <dbReference type="EMBL" id="MDR6539622.1"/>
    </source>
</evidence>
<dbReference type="SUPFAM" id="SSF46894">
    <property type="entry name" value="C-terminal effector domain of the bipartite response regulators"/>
    <property type="match status" value="1"/>
</dbReference>